<reference evidence="1 2" key="1">
    <citation type="journal article" date="2018" name="Nat. Genet.">
        <title>The Rosa genome provides new insights in the design of modern roses.</title>
        <authorList>
            <person name="Bendahmane M."/>
        </authorList>
    </citation>
    <scope>NUCLEOTIDE SEQUENCE [LARGE SCALE GENOMIC DNA]</scope>
    <source>
        <strain evidence="2">cv. Old Blush</strain>
    </source>
</reference>
<dbReference type="Proteomes" id="UP000238479">
    <property type="component" value="Chromosome 4"/>
</dbReference>
<protein>
    <submittedName>
        <fullName evidence="1">Uncharacterized protein</fullName>
    </submittedName>
</protein>
<accession>A0A2P6QVK0</accession>
<dbReference type="PANTHER" id="PTHR31170:SF17">
    <property type="match status" value="1"/>
</dbReference>
<dbReference type="Gramene" id="PRQ38191">
    <property type="protein sequence ID" value="PRQ38191"/>
    <property type="gene ID" value="RchiOBHm_Chr4g0411041"/>
</dbReference>
<comment type="caution">
    <text evidence="1">The sequence shown here is derived from an EMBL/GenBank/DDBJ whole genome shotgun (WGS) entry which is preliminary data.</text>
</comment>
<evidence type="ECO:0000313" key="2">
    <source>
        <dbReference type="Proteomes" id="UP000238479"/>
    </source>
</evidence>
<gene>
    <name evidence="1" type="ORF">RchiOBHm_Chr4g0411041</name>
</gene>
<sequence>MANGEDHSSANHTSILMEEKSDILNTLKATMSAKLRPDSPMFPTSCIFRVPQLLRRHNEEAYQPFIVSIGPLHRGGEQFQSIEIVKQWYLYNLLSSMNISLQIFIDRIDKFLEQRKEGIIDRFEQHARSFYAEPLHHINRNDFIEMMILDGCFLIQLFRNFIHGEIKKGKILKWYPNHYEMHFLVPTNFQGV</sequence>
<name>A0A2P6QVK0_ROSCH</name>
<dbReference type="InterPro" id="IPR004158">
    <property type="entry name" value="DUF247_pln"/>
</dbReference>
<organism evidence="1 2">
    <name type="scientific">Rosa chinensis</name>
    <name type="common">China rose</name>
    <dbReference type="NCBI Taxonomy" id="74649"/>
    <lineage>
        <taxon>Eukaryota</taxon>
        <taxon>Viridiplantae</taxon>
        <taxon>Streptophyta</taxon>
        <taxon>Embryophyta</taxon>
        <taxon>Tracheophyta</taxon>
        <taxon>Spermatophyta</taxon>
        <taxon>Magnoliopsida</taxon>
        <taxon>eudicotyledons</taxon>
        <taxon>Gunneridae</taxon>
        <taxon>Pentapetalae</taxon>
        <taxon>rosids</taxon>
        <taxon>fabids</taxon>
        <taxon>Rosales</taxon>
        <taxon>Rosaceae</taxon>
        <taxon>Rosoideae</taxon>
        <taxon>Rosoideae incertae sedis</taxon>
        <taxon>Rosa</taxon>
    </lineage>
</organism>
<dbReference type="STRING" id="74649.A0A2P6QVK0"/>
<proteinExistence type="predicted"/>
<dbReference type="EMBL" id="PDCK01000042">
    <property type="protein sequence ID" value="PRQ38191.1"/>
    <property type="molecule type" value="Genomic_DNA"/>
</dbReference>
<keyword evidence="2" id="KW-1185">Reference proteome</keyword>
<dbReference type="AlphaFoldDB" id="A0A2P6QVK0"/>
<evidence type="ECO:0000313" key="1">
    <source>
        <dbReference type="EMBL" id="PRQ38191.1"/>
    </source>
</evidence>
<dbReference type="Pfam" id="PF03140">
    <property type="entry name" value="DUF247"/>
    <property type="match status" value="1"/>
</dbReference>
<dbReference type="OMA" id="MANGEDH"/>
<dbReference type="PANTHER" id="PTHR31170">
    <property type="entry name" value="BNAC04G53230D PROTEIN"/>
    <property type="match status" value="1"/>
</dbReference>